<dbReference type="NCBIfam" id="NF007854">
    <property type="entry name" value="PRK10563.1"/>
    <property type="match status" value="1"/>
</dbReference>
<dbReference type="OrthoDB" id="9800058at2"/>
<comment type="caution">
    <text evidence="5">The sequence shown here is derived from an EMBL/GenBank/DDBJ whole genome shotgun (WGS) entry which is preliminary data.</text>
</comment>
<evidence type="ECO:0000313" key="5">
    <source>
        <dbReference type="EMBL" id="KLU99072.1"/>
    </source>
</evidence>
<organism evidence="5 6">
    <name type="scientific">Photobacterium aphoticum</name>
    <dbReference type="NCBI Taxonomy" id="754436"/>
    <lineage>
        <taxon>Bacteria</taxon>
        <taxon>Pseudomonadati</taxon>
        <taxon>Pseudomonadota</taxon>
        <taxon>Gammaproteobacteria</taxon>
        <taxon>Vibrionales</taxon>
        <taxon>Vibrionaceae</taxon>
        <taxon>Photobacterium</taxon>
    </lineage>
</organism>
<dbReference type="PANTHER" id="PTHR46193">
    <property type="entry name" value="6-PHOSPHOGLUCONATE PHOSPHATASE"/>
    <property type="match status" value="1"/>
</dbReference>
<gene>
    <name evidence="5" type="ORF">ABT58_18825</name>
</gene>
<evidence type="ECO:0000256" key="2">
    <source>
        <dbReference type="ARBA" id="ARBA00006171"/>
    </source>
</evidence>
<dbReference type="InterPro" id="IPR006439">
    <property type="entry name" value="HAD-SF_hydro_IA"/>
</dbReference>
<sequence>MTQTPHKIRCVIFDCDGTLVDSEKLCNQALVNIFTRQGGTLTLDTCMAHFQGGKIADILTQTRELAGVRLPLTILEPMYREECYRLFEESLKPIEGVPALLAHLTEMGIDMCVASNGPVHKMEHTLGLTNLLPYFEHKLFSGFEASSWKPDPDLLHFTAMNMGYRLQDCVFVDDTRNGVLAGLNAGIPTFHYAASHAQPLQLPEVTTLTAMPQLLDHIEKK</sequence>
<keyword evidence="3" id="KW-0479">Metal-binding</keyword>
<dbReference type="EMBL" id="LDOV01000037">
    <property type="protein sequence ID" value="KLU99072.1"/>
    <property type="molecule type" value="Genomic_DNA"/>
</dbReference>
<name>A0A0J1GH76_9GAMM</name>
<dbReference type="AlphaFoldDB" id="A0A0J1GH76"/>
<dbReference type="InterPro" id="IPR036412">
    <property type="entry name" value="HAD-like_sf"/>
</dbReference>
<dbReference type="PRINTS" id="PR00413">
    <property type="entry name" value="HADHALOGNASE"/>
</dbReference>
<dbReference type="RefSeq" id="WP_047875991.1">
    <property type="nucleotide sequence ID" value="NZ_BMYC01000006.1"/>
</dbReference>
<evidence type="ECO:0000313" key="6">
    <source>
        <dbReference type="Proteomes" id="UP000036426"/>
    </source>
</evidence>
<comment type="cofactor">
    <cofactor evidence="1">
        <name>Mg(2+)</name>
        <dbReference type="ChEBI" id="CHEBI:18420"/>
    </cofactor>
</comment>
<dbReference type="SFLD" id="SFLDS00003">
    <property type="entry name" value="Haloacid_Dehalogenase"/>
    <property type="match status" value="1"/>
</dbReference>
<dbReference type="InterPro" id="IPR023198">
    <property type="entry name" value="PGP-like_dom2"/>
</dbReference>
<dbReference type="GO" id="GO:0046872">
    <property type="term" value="F:metal ion binding"/>
    <property type="evidence" value="ECO:0007669"/>
    <property type="project" value="UniProtKB-KW"/>
</dbReference>
<dbReference type="GO" id="GO:0003824">
    <property type="term" value="F:catalytic activity"/>
    <property type="evidence" value="ECO:0007669"/>
    <property type="project" value="UniProtKB-ARBA"/>
</dbReference>
<evidence type="ECO:0000256" key="1">
    <source>
        <dbReference type="ARBA" id="ARBA00001946"/>
    </source>
</evidence>
<dbReference type="InterPro" id="IPR051600">
    <property type="entry name" value="Beta-PGM-like"/>
</dbReference>
<keyword evidence="4" id="KW-0460">Magnesium</keyword>
<protein>
    <submittedName>
        <fullName evidence="5">Phosphatase</fullName>
    </submittedName>
</protein>
<comment type="similarity">
    <text evidence="2">Belongs to the HAD-like hydrolase superfamily. CbbY/CbbZ/Gph/YieH family.</text>
</comment>
<evidence type="ECO:0000256" key="3">
    <source>
        <dbReference type="ARBA" id="ARBA00022723"/>
    </source>
</evidence>
<evidence type="ECO:0000256" key="4">
    <source>
        <dbReference type="ARBA" id="ARBA00022842"/>
    </source>
</evidence>
<dbReference type="Gene3D" id="3.40.50.1000">
    <property type="entry name" value="HAD superfamily/HAD-like"/>
    <property type="match status" value="1"/>
</dbReference>
<reference evidence="5 6" key="1">
    <citation type="submission" date="2015-05" db="EMBL/GenBank/DDBJ databases">
        <title>Photobacterium galathea sp. nov.</title>
        <authorList>
            <person name="Machado H."/>
            <person name="Gram L."/>
        </authorList>
    </citation>
    <scope>NUCLEOTIDE SEQUENCE [LARGE SCALE GENOMIC DNA]</scope>
    <source>
        <strain evidence="5 6">DSM 25995</strain>
    </source>
</reference>
<proteinExistence type="inferred from homology"/>
<dbReference type="InterPro" id="IPR023214">
    <property type="entry name" value="HAD_sf"/>
</dbReference>
<dbReference type="PATRIC" id="fig|754436.4.peg.3981"/>
<accession>A0A0J1GH76</accession>
<dbReference type="Pfam" id="PF00702">
    <property type="entry name" value="Hydrolase"/>
    <property type="match status" value="1"/>
</dbReference>
<dbReference type="SFLD" id="SFLDG01129">
    <property type="entry name" value="C1.5:_HAD__Beta-PGM__Phosphata"/>
    <property type="match status" value="1"/>
</dbReference>
<dbReference type="NCBIfam" id="TIGR01509">
    <property type="entry name" value="HAD-SF-IA-v3"/>
    <property type="match status" value="1"/>
</dbReference>
<dbReference type="Proteomes" id="UP000036426">
    <property type="component" value="Unassembled WGS sequence"/>
</dbReference>
<dbReference type="SUPFAM" id="SSF56784">
    <property type="entry name" value="HAD-like"/>
    <property type="match status" value="1"/>
</dbReference>
<dbReference type="PANTHER" id="PTHR46193:SF10">
    <property type="entry name" value="6-PHOSPHOGLUCONATE PHOSPHATASE"/>
    <property type="match status" value="1"/>
</dbReference>
<dbReference type="Gene3D" id="1.10.150.240">
    <property type="entry name" value="Putative phosphatase, domain 2"/>
    <property type="match status" value="1"/>
</dbReference>
<keyword evidence="6" id="KW-1185">Reference proteome</keyword>